<dbReference type="PANTHER" id="PTHR21366">
    <property type="entry name" value="GLYOXALASE FAMILY PROTEIN"/>
    <property type="match status" value="1"/>
</dbReference>
<evidence type="ECO:0000313" key="2">
    <source>
        <dbReference type="EMBL" id="SFM61183.1"/>
    </source>
</evidence>
<dbReference type="InterPro" id="IPR029068">
    <property type="entry name" value="Glyas_Bleomycin-R_OHBP_Dase"/>
</dbReference>
<dbReference type="InterPro" id="IPR004360">
    <property type="entry name" value="Glyas_Fos-R_dOase_dom"/>
</dbReference>
<keyword evidence="3" id="KW-1185">Reference proteome</keyword>
<reference evidence="2 3" key="1">
    <citation type="submission" date="2016-10" db="EMBL/GenBank/DDBJ databases">
        <authorList>
            <person name="de Groot N.N."/>
        </authorList>
    </citation>
    <scope>NUCLEOTIDE SEQUENCE [LARGE SCALE GENOMIC DNA]</scope>
    <source>
        <strain evidence="2 3">DSM 15283</strain>
    </source>
</reference>
<dbReference type="Gene3D" id="3.10.180.10">
    <property type="entry name" value="2,3-Dihydroxybiphenyl 1,2-Dioxygenase, domain 1"/>
    <property type="match status" value="1"/>
</dbReference>
<dbReference type="EMBL" id="FOTQ01000010">
    <property type="protein sequence ID" value="SFM61183.1"/>
    <property type="molecule type" value="Genomic_DNA"/>
</dbReference>
<dbReference type="InterPro" id="IPR050383">
    <property type="entry name" value="GlyoxalaseI/FosfomycinResist"/>
</dbReference>
<dbReference type="CDD" id="cd07253">
    <property type="entry name" value="GLOD5"/>
    <property type="match status" value="1"/>
</dbReference>
<proteinExistence type="predicted"/>
<dbReference type="STRING" id="254406.SAMN04488042_11063"/>
<gene>
    <name evidence="2" type="ORF">SAMN04488042_11063</name>
</gene>
<name>A0A1I4SA91_9RHOB</name>
<dbReference type="Proteomes" id="UP000199144">
    <property type="component" value="Unassembled WGS sequence"/>
</dbReference>
<organism evidence="2 3">
    <name type="scientific">Shimia aestuarii</name>
    <dbReference type="NCBI Taxonomy" id="254406"/>
    <lineage>
        <taxon>Bacteria</taxon>
        <taxon>Pseudomonadati</taxon>
        <taxon>Pseudomonadota</taxon>
        <taxon>Alphaproteobacteria</taxon>
        <taxon>Rhodobacterales</taxon>
        <taxon>Roseobacteraceae</taxon>
    </lineage>
</organism>
<dbReference type="OrthoDB" id="9812656at2"/>
<sequence>MPTLTSLDHLVLTVADMDRTVTFYREVLGMEAGRFTPADGSTRWALKFGQQKINLHLAGQEFDPKAAHPTPGSADLCFLSDTALDVWQAHFERLGITVEEGPIARTGATGPILSLYIRDPDNNLLEVSTARDQA</sequence>
<keyword evidence="2" id="KW-0560">Oxidoreductase</keyword>
<dbReference type="GO" id="GO:0051213">
    <property type="term" value="F:dioxygenase activity"/>
    <property type="evidence" value="ECO:0007669"/>
    <property type="project" value="UniProtKB-KW"/>
</dbReference>
<dbReference type="PANTHER" id="PTHR21366:SF14">
    <property type="entry name" value="GLYOXALASE DOMAIN-CONTAINING PROTEIN 5"/>
    <property type="match status" value="1"/>
</dbReference>
<feature type="domain" description="VOC" evidence="1">
    <location>
        <begin position="6"/>
        <end position="130"/>
    </location>
</feature>
<dbReference type="PROSITE" id="PS51819">
    <property type="entry name" value="VOC"/>
    <property type="match status" value="1"/>
</dbReference>
<accession>A0A1I4SA91</accession>
<evidence type="ECO:0000259" key="1">
    <source>
        <dbReference type="PROSITE" id="PS51819"/>
    </source>
</evidence>
<dbReference type="SUPFAM" id="SSF54593">
    <property type="entry name" value="Glyoxalase/Bleomycin resistance protein/Dihydroxybiphenyl dioxygenase"/>
    <property type="match status" value="1"/>
</dbReference>
<keyword evidence="2" id="KW-0223">Dioxygenase</keyword>
<dbReference type="RefSeq" id="WP_093096063.1">
    <property type="nucleotide sequence ID" value="NZ_FOTQ01000010.1"/>
</dbReference>
<protein>
    <submittedName>
        <fullName evidence="2">Catechol 2,3-dioxygenase</fullName>
    </submittedName>
</protein>
<dbReference type="Pfam" id="PF00903">
    <property type="entry name" value="Glyoxalase"/>
    <property type="match status" value="1"/>
</dbReference>
<evidence type="ECO:0000313" key="3">
    <source>
        <dbReference type="Proteomes" id="UP000199144"/>
    </source>
</evidence>
<dbReference type="AlphaFoldDB" id="A0A1I4SA91"/>
<dbReference type="InterPro" id="IPR037523">
    <property type="entry name" value="VOC_core"/>
</dbReference>